<feature type="transmembrane region" description="Helical" evidence="8">
    <location>
        <begin position="494"/>
        <end position="515"/>
    </location>
</feature>
<keyword evidence="6 8" id="KW-1133">Transmembrane helix</keyword>
<gene>
    <name evidence="9" type="ORF">O6P32_00125</name>
</gene>
<feature type="transmembrane region" description="Helical" evidence="8">
    <location>
        <begin position="150"/>
        <end position="173"/>
    </location>
</feature>
<evidence type="ECO:0000256" key="5">
    <source>
        <dbReference type="ARBA" id="ARBA00022856"/>
    </source>
</evidence>
<evidence type="ECO:0000256" key="3">
    <source>
        <dbReference type="ARBA" id="ARBA00022475"/>
    </source>
</evidence>
<comment type="subcellular location">
    <subcellularLocation>
        <location evidence="1">Cell membrane</location>
        <topology evidence="1">Multi-pass membrane protein</topology>
    </subcellularLocation>
</comment>
<evidence type="ECO:0000256" key="7">
    <source>
        <dbReference type="ARBA" id="ARBA00023136"/>
    </source>
</evidence>
<evidence type="ECO:0000313" key="10">
    <source>
        <dbReference type="Proteomes" id="UP001141933"/>
    </source>
</evidence>
<dbReference type="EMBL" id="JAPZVM010000001">
    <property type="protein sequence ID" value="MCZ8371120.1"/>
    <property type="molecule type" value="Genomic_DNA"/>
</dbReference>
<keyword evidence="3" id="KW-1003">Cell membrane</keyword>
<keyword evidence="5" id="KW-0571">Peptide transport</keyword>
<feature type="transmembrane region" description="Helical" evidence="8">
    <location>
        <begin position="46"/>
        <end position="66"/>
    </location>
</feature>
<sequence>MFNKHPKGLVAAALANMGERFGFYIMMAILTLFISAKFGLSETTTGYIYSAFYASIYILALAGGIIADKTKNFKGTIFAGLVLMAIGYLIIAIPTPTPVPSLPLYLGLTCLGLAVIAFGNGLFKGNLQALVGQMYDDPKYSHLRDAGFQIFYMFINVGAVFAPFIAIGVRNWWLKANNFDYDATLPELCHQYREAIIHGKEMAPQAMENLTVLANKVSLSGEAVTDMGAFVNNYLDVFNRGFHYAFMAAIVAMIISLVIYLSNKNTFPDPGKKAAESKTAKATVNKEEIQMNAKEIKQRIYALFAVFGIVIFFWLSFHQNGYSLTYFARDYVDLSVINIDLGFTQIKGAEIFQSVNPFFVVTLTPLIMWIFSSMKEKGKEPSTPMKIAIGMGIAALAYIFLMVFSFTLPTKDALSTMTAEQVDAIRVTPWIMIGLYFILTVAELFISPLGLSFVSKVAPPHLQGLMQGCWLAATAVGNSLLFVGGILYTTVPIWACWLVFVGATGASMIVMLSMVKWLEKVAK</sequence>
<feature type="transmembrane region" description="Helical" evidence="8">
    <location>
        <begin position="468"/>
        <end position="488"/>
    </location>
</feature>
<comment type="caution">
    <text evidence="9">The sequence shown here is derived from an EMBL/GenBank/DDBJ whole genome shotgun (WGS) entry which is preliminary data.</text>
</comment>
<organism evidence="9 10">
    <name type="scientific">Phocaeicola acetigenes</name>
    <dbReference type="NCBI Taxonomy" id="3016083"/>
    <lineage>
        <taxon>Bacteria</taxon>
        <taxon>Pseudomonadati</taxon>
        <taxon>Bacteroidota</taxon>
        <taxon>Bacteroidia</taxon>
        <taxon>Bacteroidales</taxon>
        <taxon>Bacteroidaceae</taxon>
        <taxon>Phocaeicola</taxon>
    </lineage>
</organism>
<dbReference type="PANTHER" id="PTHR23517">
    <property type="entry name" value="RESISTANCE PROTEIN MDTM, PUTATIVE-RELATED-RELATED"/>
    <property type="match status" value="1"/>
</dbReference>
<feature type="transmembrane region" description="Helical" evidence="8">
    <location>
        <begin position="102"/>
        <end position="123"/>
    </location>
</feature>
<feature type="transmembrane region" description="Helical" evidence="8">
    <location>
        <begin position="351"/>
        <end position="371"/>
    </location>
</feature>
<evidence type="ECO:0000256" key="1">
    <source>
        <dbReference type="ARBA" id="ARBA00004651"/>
    </source>
</evidence>
<accession>A0ABT4PDI6</accession>
<dbReference type="InterPro" id="IPR005279">
    <property type="entry name" value="Dipep/tripep_permease"/>
</dbReference>
<feature type="transmembrane region" description="Helical" evidence="8">
    <location>
        <begin position="78"/>
        <end position="96"/>
    </location>
</feature>
<protein>
    <submittedName>
        <fullName evidence="9">Peptide MFS transporter</fullName>
    </submittedName>
</protein>
<evidence type="ECO:0000313" key="9">
    <source>
        <dbReference type="EMBL" id="MCZ8371120.1"/>
    </source>
</evidence>
<dbReference type="Pfam" id="PF00854">
    <property type="entry name" value="PTR2"/>
    <property type="match status" value="2"/>
</dbReference>
<dbReference type="CDD" id="cd17346">
    <property type="entry name" value="MFS_DtpA_like"/>
    <property type="match status" value="1"/>
</dbReference>
<feature type="transmembrane region" description="Helical" evidence="8">
    <location>
        <begin position="427"/>
        <end position="447"/>
    </location>
</feature>
<keyword evidence="4 8" id="KW-0812">Transmembrane</keyword>
<dbReference type="InterPro" id="IPR050171">
    <property type="entry name" value="MFS_Transporters"/>
</dbReference>
<keyword evidence="2" id="KW-0813">Transport</keyword>
<feature type="transmembrane region" description="Helical" evidence="8">
    <location>
        <begin position="21"/>
        <end position="40"/>
    </location>
</feature>
<evidence type="ECO:0000256" key="8">
    <source>
        <dbReference type="SAM" id="Phobius"/>
    </source>
</evidence>
<keyword evidence="10" id="KW-1185">Reference proteome</keyword>
<proteinExistence type="predicted"/>
<dbReference type="SUPFAM" id="SSF103473">
    <property type="entry name" value="MFS general substrate transporter"/>
    <property type="match status" value="2"/>
</dbReference>
<evidence type="ECO:0000256" key="6">
    <source>
        <dbReference type="ARBA" id="ARBA00022989"/>
    </source>
</evidence>
<feature type="transmembrane region" description="Helical" evidence="8">
    <location>
        <begin position="242"/>
        <end position="263"/>
    </location>
</feature>
<feature type="transmembrane region" description="Helical" evidence="8">
    <location>
        <begin position="383"/>
        <end position="407"/>
    </location>
</feature>
<dbReference type="RefSeq" id="WP_178265543.1">
    <property type="nucleotide sequence ID" value="NZ_JAPZVM010000001.1"/>
</dbReference>
<keyword evidence="5" id="KW-0653">Protein transport</keyword>
<keyword evidence="7 8" id="KW-0472">Membrane</keyword>
<feature type="transmembrane region" description="Helical" evidence="8">
    <location>
        <begin position="300"/>
        <end position="317"/>
    </location>
</feature>
<evidence type="ECO:0000256" key="4">
    <source>
        <dbReference type="ARBA" id="ARBA00022692"/>
    </source>
</evidence>
<dbReference type="InterPro" id="IPR036259">
    <property type="entry name" value="MFS_trans_sf"/>
</dbReference>
<dbReference type="Gene3D" id="1.20.1250.20">
    <property type="entry name" value="MFS general substrate transporter like domains"/>
    <property type="match status" value="2"/>
</dbReference>
<dbReference type="PANTHER" id="PTHR23517:SF15">
    <property type="entry name" value="PROTON-DEPENDENT OLIGOPEPTIDE FAMILY TRANSPORT PROTEIN"/>
    <property type="match status" value="1"/>
</dbReference>
<reference evidence="9" key="1">
    <citation type="submission" date="2022-12" db="EMBL/GenBank/DDBJ databases">
        <title>Phocaeicola acetigenes sp. nov., isolated feces from a healthy human.</title>
        <authorList>
            <person name="Do H."/>
            <person name="Ha Y.B."/>
            <person name="Kim J.-S."/>
            <person name="Suh M.K."/>
            <person name="Kim H.S."/>
            <person name="Lee J.-S."/>
        </authorList>
    </citation>
    <scope>NUCLEOTIDE SEQUENCE</scope>
    <source>
        <strain evidence="9">KGMB11183</strain>
    </source>
</reference>
<dbReference type="InterPro" id="IPR000109">
    <property type="entry name" value="POT_fam"/>
</dbReference>
<dbReference type="Proteomes" id="UP001141933">
    <property type="component" value="Unassembled WGS sequence"/>
</dbReference>
<evidence type="ECO:0000256" key="2">
    <source>
        <dbReference type="ARBA" id="ARBA00022448"/>
    </source>
</evidence>
<name>A0ABT4PDI6_9BACT</name>